<keyword evidence="1" id="KW-1133">Transmembrane helix</keyword>
<dbReference type="Proteomes" id="UP000596092">
    <property type="component" value="Chromosome"/>
</dbReference>
<feature type="transmembrane region" description="Helical" evidence="1">
    <location>
        <begin position="12"/>
        <end position="36"/>
    </location>
</feature>
<dbReference type="EMBL" id="CP054140">
    <property type="protein sequence ID" value="QQG66309.1"/>
    <property type="molecule type" value="Genomic_DNA"/>
</dbReference>
<gene>
    <name evidence="2" type="ORF">HP555_10760</name>
</gene>
<dbReference type="AlphaFoldDB" id="A0A7T5VEJ3"/>
<sequence>MQQRVKKIVTHKYFLIFTAALLLYTLLGFVALPLAMRWYLPKFAEENLHSKASIETVRFNPFLFTLAGC</sequence>
<evidence type="ECO:0000313" key="2">
    <source>
        <dbReference type="EMBL" id="QQG66309.1"/>
    </source>
</evidence>
<dbReference type="KEGG" id="dog:HP555_10760"/>
<keyword evidence="1" id="KW-0812">Transmembrane</keyword>
<evidence type="ECO:0000256" key="1">
    <source>
        <dbReference type="SAM" id="Phobius"/>
    </source>
</evidence>
<proteinExistence type="predicted"/>
<keyword evidence="1" id="KW-0472">Membrane</keyword>
<dbReference type="RefSeq" id="WP_199262352.1">
    <property type="nucleotide sequence ID" value="NZ_CP054140.1"/>
</dbReference>
<organism evidence="2 3">
    <name type="scientific">Desulfobulbus oligotrophicus</name>
    <dbReference type="NCBI Taxonomy" id="1909699"/>
    <lineage>
        <taxon>Bacteria</taxon>
        <taxon>Pseudomonadati</taxon>
        <taxon>Thermodesulfobacteriota</taxon>
        <taxon>Desulfobulbia</taxon>
        <taxon>Desulfobulbales</taxon>
        <taxon>Desulfobulbaceae</taxon>
        <taxon>Desulfobulbus</taxon>
    </lineage>
</organism>
<reference evidence="2 3" key="1">
    <citation type="submission" date="2020-05" db="EMBL/GenBank/DDBJ databases">
        <title>Complete genome of Desulfobulbus oligotrophicus.</title>
        <authorList>
            <person name="Podar M."/>
        </authorList>
    </citation>
    <scope>NUCLEOTIDE SEQUENCE [LARGE SCALE GENOMIC DNA]</scope>
    <source>
        <strain evidence="2 3">Prop6</strain>
    </source>
</reference>
<name>A0A7T5VEJ3_9BACT</name>
<accession>A0A7T5VEJ3</accession>
<protein>
    <submittedName>
        <fullName evidence="2">Uncharacterized protein</fullName>
    </submittedName>
</protein>
<keyword evidence="3" id="KW-1185">Reference proteome</keyword>
<evidence type="ECO:0000313" key="3">
    <source>
        <dbReference type="Proteomes" id="UP000596092"/>
    </source>
</evidence>